<dbReference type="EMBL" id="NNAY01003993">
    <property type="protein sequence ID" value="OXU18524.1"/>
    <property type="molecule type" value="Genomic_DNA"/>
</dbReference>
<evidence type="ECO:0000313" key="2">
    <source>
        <dbReference type="EMBL" id="OXU18524.1"/>
    </source>
</evidence>
<keyword evidence="3" id="KW-1185">Reference proteome</keyword>
<evidence type="ECO:0000313" key="3">
    <source>
        <dbReference type="Proteomes" id="UP000215335"/>
    </source>
</evidence>
<dbReference type="AlphaFoldDB" id="A0A232EJK0"/>
<dbReference type="Proteomes" id="UP000215335">
    <property type="component" value="Unassembled WGS sequence"/>
</dbReference>
<proteinExistence type="predicted"/>
<evidence type="ECO:0000256" key="1">
    <source>
        <dbReference type="SAM" id="MobiDB-lite"/>
    </source>
</evidence>
<protein>
    <submittedName>
        <fullName evidence="2">Uncharacterized protein</fullName>
    </submittedName>
</protein>
<accession>A0A232EJK0</accession>
<name>A0A232EJK0_9HYME</name>
<comment type="caution">
    <text evidence="2">The sequence shown here is derived from an EMBL/GenBank/DDBJ whole genome shotgun (WGS) entry which is preliminary data.</text>
</comment>
<reference evidence="2 3" key="1">
    <citation type="journal article" date="2017" name="Curr. Biol.">
        <title>The Evolution of Venom by Co-option of Single-Copy Genes.</title>
        <authorList>
            <person name="Martinson E.O."/>
            <person name="Mrinalini"/>
            <person name="Kelkar Y.D."/>
            <person name="Chang C.H."/>
            <person name="Werren J.H."/>
        </authorList>
    </citation>
    <scope>NUCLEOTIDE SEQUENCE [LARGE SCALE GENOMIC DNA]</scope>
    <source>
        <strain evidence="2 3">Alberta</strain>
        <tissue evidence="2">Whole body</tissue>
    </source>
</reference>
<feature type="region of interest" description="Disordered" evidence="1">
    <location>
        <begin position="30"/>
        <end position="66"/>
    </location>
</feature>
<gene>
    <name evidence="2" type="ORF">TSAR_012600</name>
</gene>
<sequence>MPDSIDNVVSNASTFISVFGRNGTLAGGYYQKGEKEKKKRKKEIRESTGAKNKNGTRKPEEKPSRPDVLIIKADEGYSYADILRKIKEDFNLTVLGNSLKYAKRCQTIFFWSYKAPKK</sequence>
<organism evidence="2 3">
    <name type="scientific">Trichomalopsis sarcophagae</name>
    <dbReference type="NCBI Taxonomy" id="543379"/>
    <lineage>
        <taxon>Eukaryota</taxon>
        <taxon>Metazoa</taxon>
        <taxon>Ecdysozoa</taxon>
        <taxon>Arthropoda</taxon>
        <taxon>Hexapoda</taxon>
        <taxon>Insecta</taxon>
        <taxon>Pterygota</taxon>
        <taxon>Neoptera</taxon>
        <taxon>Endopterygota</taxon>
        <taxon>Hymenoptera</taxon>
        <taxon>Apocrita</taxon>
        <taxon>Proctotrupomorpha</taxon>
        <taxon>Chalcidoidea</taxon>
        <taxon>Pteromalidae</taxon>
        <taxon>Pteromalinae</taxon>
        <taxon>Trichomalopsis</taxon>
    </lineage>
</organism>